<dbReference type="Pfam" id="PF03883">
    <property type="entry name" value="H2O2_YaaD"/>
    <property type="match status" value="1"/>
</dbReference>
<comment type="similarity">
    <text evidence="1">Belongs to the UPF0246 family.</text>
</comment>
<evidence type="ECO:0000313" key="3">
    <source>
        <dbReference type="Proteomes" id="UP000053091"/>
    </source>
</evidence>
<dbReference type="NCBIfam" id="NF002542">
    <property type="entry name" value="PRK02101.1-3"/>
    <property type="match status" value="1"/>
</dbReference>
<dbReference type="RefSeq" id="WP_062039167.1">
    <property type="nucleotide sequence ID" value="NZ_DF968182.1"/>
</dbReference>
<reference evidence="2" key="1">
    <citation type="journal article" date="2015" name="Genome Announc.">
        <title>Draft Genome Sequence of Bacteroidales Strain TBC1, a Novel Isolate from a Methanogenic Wastewater Treatment System.</title>
        <authorList>
            <person name="Tourlousse D.M."/>
            <person name="Matsuura N."/>
            <person name="Sun L."/>
            <person name="Toyonaga M."/>
            <person name="Kuroda K."/>
            <person name="Ohashi A."/>
            <person name="Cruz R."/>
            <person name="Yamaguchi T."/>
            <person name="Sekiguchi Y."/>
        </authorList>
    </citation>
    <scope>NUCLEOTIDE SEQUENCE [LARGE SCALE GENOMIC DNA]</scope>
    <source>
        <strain evidence="2">TBC1</strain>
    </source>
</reference>
<protein>
    <recommendedName>
        <fullName evidence="1">UPF0246 protein TBC1_11934</fullName>
    </recommendedName>
</protein>
<dbReference type="HAMAP" id="MF_00652">
    <property type="entry name" value="UPF0246"/>
    <property type="match status" value="1"/>
</dbReference>
<evidence type="ECO:0000313" key="2">
    <source>
        <dbReference type="EMBL" id="GAP42795.1"/>
    </source>
</evidence>
<gene>
    <name evidence="2" type="ORF">TBC1_11934</name>
</gene>
<dbReference type="Proteomes" id="UP000053091">
    <property type="component" value="Unassembled WGS sequence"/>
</dbReference>
<name>A0A0S7BW51_9BACT</name>
<proteinExistence type="inferred from homology"/>
<evidence type="ECO:0000256" key="1">
    <source>
        <dbReference type="HAMAP-Rule" id="MF_00652"/>
    </source>
</evidence>
<sequence>MLIIISPSKTLDFENKTSIRSGAEPEMISRSKKLVSLLKKKTPRQLAELMDISPKLAELNALRYSEWTFPFPEGKSRPALAAFKGDVYEGLKAWELTDGQIDFADNHLRILSGLYGILKPTDLILPYRLEMGTALQGKDYKNLYQFWGESITKSTRKALRDSGSDILINLASDEYAKAIDFKALKARIITPAFREFRDGKYKFVSFNAKRARGLMTRFAIDRRISDPDDFKHFDYEGYGYMEGLSKGDQWVFVR</sequence>
<keyword evidence="3" id="KW-1185">Reference proteome</keyword>
<dbReference type="GO" id="GO:0005829">
    <property type="term" value="C:cytosol"/>
    <property type="evidence" value="ECO:0007669"/>
    <property type="project" value="TreeGrafter"/>
</dbReference>
<dbReference type="OrthoDB" id="9777133at2"/>
<dbReference type="PANTHER" id="PTHR30283">
    <property type="entry name" value="PEROXIDE STRESS RESPONSE PROTEIN YAAA"/>
    <property type="match status" value="1"/>
</dbReference>
<dbReference type="EMBL" id="DF968182">
    <property type="protein sequence ID" value="GAP42795.1"/>
    <property type="molecule type" value="Genomic_DNA"/>
</dbReference>
<dbReference type="InterPro" id="IPR005583">
    <property type="entry name" value="YaaA"/>
</dbReference>
<dbReference type="GO" id="GO:0033194">
    <property type="term" value="P:response to hydroperoxide"/>
    <property type="evidence" value="ECO:0007669"/>
    <property type="project" value="TreeGrafter"/>
</dbReference>
<dbReference type="PATRIC" id="fig|1678841.3.peg.1057"/>
<dbReference type="STRING" id="1678841.TBC1_11934"/>
<organism evidence="2">
    <name type="scientific">Lentimicrobium saccharophilum</name>
    <dbReference type="NCBI Taxonomy" id="1678841"/>
    <lineage>
        <taxon>Bacteria</taxon>
        <taxon>Pseudomonadati</taxon>
        <taxon>Bacteroidota</taxon>
        <taxon>Bacteroidia</taxon>
        <taxon>Bacteroidales</taxon>
        <taxon>Lentimicrobiaceae</taxon>
        <taxon>Lentimicrobium</taxon>
    </lineage>
</organism>
<dbReference type="AlphaFoldDB" id="A0A0S7BW51"/>
<accession>A0A0S7BW51</accession>
<dbReference type="PANTHER" id="PTHR30283:SF4">
    <property type="entry name" value="PEROXIDE STRESS RESISTANCE PROTEIN YAAA"/>
    <property type="match status" value="1"/>
</dbReference>